<dbReference type="AlphaFoldDB" id="A0A128EDC1"/>
<dbReference type="PANTHER" id="PTHR42953">
    <property type="entry name" value="HIGH-AFFINITY ZINC UPTAKE SYSTEM PROTEIN ZNUA-RELATED"/>
    <property type="match status" value="1"/>
</dbReference>
<protein>
    <submittedName>
        <fullName evidence="6">Periplasmic solute binding protein</fullName>
    </submittedName>
</protein>
<dbReference type="Pfam" id="PF01297">
    <property type="entry name" value="ZnuA"/>
    <property type="match status" value="1"/>
</dbReference>
<dbReference type="RefSeq" id="WP_075539902.1">
    <property type="nucleotide sequence ID" value="NZ_CP053844.1"/>
</dbReference>
<dbReference type="InterPro" id="IPR006127">
    <property type="entry name" value="ZnuA-like"/>
</dbReference>
<dbReference type="GO" id="GO:0030001">
    <property type="term" value="P:metal ion transport"/>
    <property type="evidence" value="ECO:0007669"/>
    <property type="project" value="InterPro"/>
</dbReference>
<feature type="region of interest" description="Disordered" evidence="4">
    <location>
        <begin position="111"/>
        <end position="156"/>
    </location>
</feature>
<keyword evidence="7" id="KW-1185">Reference proteome</keyword>
<dbReference type="EMBL" id="FIZP01000001">
    <property type="protein sequence ID" value="CZE46183.1"/>
    <property type="molecule type" value="Genomic_DNA"/>
</dbReference>
<dbReference type="Gene3D" id="3.40.50.1980">
    <property type="entry name" value="Nitrogenase molybdenum iron protein domain"/>
    <property type="match status" value="3"/>
</dbReference>
<sequence>MKKTIFTLLLAALALYAKPVVTTTILPTKFFVQQIAGDTLEVDALVEAGADPHTYEPKPSQMKNVEKSDLHFAVGLEFDEIWLPKLQKQFPNLVVINTQDGITKIPMAAHHHHDEEHADHDHEADHEHHEHADHDGEHEHHEHHEHEGHHHHEGMLDPHVWLDPQLVKIQVQNITNALVKKYPENKALYEQNSAKFISKLDEFDKSTKDKLKDIKNRKFMVYHPSWGYFAKRYDLVQIPVEIEGKEPKPADLKELIHEAKEEKISVIFIAPQFSKKAAKTVAKESGAVVVEINQLPENWLAEMQKTVDVFAKYLK</sequence>
<evidence type="ECO:0000313" key="7">
    <source>
        <dbReference type="Proteomes" id="UP000069632"/>
    </source>
</evidence>
<feature type="compositionally biased region" description="Basic and acidic residues" evidence="4">
    <location>
        <begin position="112"/>
        <end position="156"/>
    </location>
</feature>
<proteinExistence type="inferred from homology"/>
<dbReference type="SUPFAM" id="SSF53807">
    <property type="entry name" value="Helical backbone' metal receptor"/>
    <property type="match status" value="1"/>
</dbReference>
<evidence type="ECO:0000256" key="5">
    <source>
        <dbReference type="SAM" id="SignalP"/>
    </source>
</evidence>
<evidence type="ECO:0000256" key="4">
    <source>
        <dbReference type="SAM" id="MobiDB-lite"/>
    </source>
</evidence>
<gene>
    <name evidence="6" type="primary">adcA</name>
    <name evidence="6" type="ORF">ERS672216_00238</name>
</gene>
<dbReference type="PANTHER" id="PTHR42953:SF3">
    <property type="entry name" value="HIGH-AFFINITY ZINC UPTAKE SYSTEM PROTEIN ZNUA"/>
    <property type="match status" value="1"/>
</dbReference>
<keyword evidence="3 5" id="KW-0732">Signal</keyword>
<organism evidence="6 7">
    <name type="scientific">Campylobacter geochelonis</name>
    <dbReference type="NCBI Taxonomy" id="1780362"/>
    <lineage>
        <taxon>Bacteria</taxon>
        <taxon>Pseudomonadati</taxon>
        <taxon>Campylobacterota</taxon>
        <taxon>Epsilonproteobacteria</taxon>
        <taxon>Campylobacterales</taxon>
        <taxon>Campylobacteraceae</taxon>
        <taxon>Campylobacter</taxon>
    </lineage>
</organism>
<dbReference type="Proteomes" id="UP000069632">
    <property type="component" value="Unassembled WGS sequence"/>
</dbReference>
<reference evidence="6 7" key="1">
    <citation type="submission" date="2016-02" db="EMBL/GenBank/DDBJ databases">
        <authorList>
            <consortium name="Pathogen Informatics"/>
        </authorList>
    </citation>
    <scope>NUCLEOTIDE SEQUENCE [LARGE SCALE GENOMIC DNA]</scope>
    <source>
        <strain evidence="6 7">RC20</strain>
    </source>
</reference>
<name>A0A128EDC1_9BACT</name>
<dbReference type="OrthoDB" id="9810636at2"/>
<dbReference type="InterPro" id="IPR050492">
    <property type="entry name" value="Bact_metal-bind_prot9"/>
</dbReference>
<feature type="chain" id="PRO_5007281468" evidence="5">
    <location>
        <begin position="18"/>
        <end position="315"/>
    </location>
</feature>
<evidence type="ECO:0000256" key="3">
    <source>
        <dbReference type="ARBA" id="ARBA00022729"/>
    </source>
</evidence>
<evidence type="ECO:0000313" key="6">
    <source>
        <dbReference type="EMBL" id="CZE46183.1"/>
    </source>
</evidence>
<feature type="signal peptide" evidence="5">
    <location>
        <begin position="1"/>
        <end position="17"/>
    </location>
</feature>
<dbReference type="GO" id="GO:0046872">
    <property type="term" value="F:metal ion binding"/>
    <property type="evidence" value="ECO:0007669"/>
    <property type="project" value="InterPro"/>
</dbReference>
<comment type="similarity">
    <text evidence="1">Belongs to the bacterial solute-binding protein 9 family.</text>
</comment>
<keyword evidence="2" id="KW-0813">Transport</keyword>
<evidence type="ECO:0000256" key="1">
    <source>
        <dbReference type="ARBA" id="ARBA00011028"/>
    </source>
</evidence>
<evidence type="ECO:0000256" key="2">
    <source>
        <dbReference type="ARBA" id="ARBA00022448"/>
    </source>
</evidence>
<accession>A0A128EDC1</accession>